<dbReference type="AlphaFoldDB" id="A0A974A2V8"/>
<organism evidence="1">
    <name type="scientific">Bradyrhizobium septentrionale</name>
    <dbReference type="NCBI Taxonomy" id="1404411"/>
    <lineage>
        <taxon>Bacteria</taxon>
        <taxon>Pseudomonadati</taxon>
        <taxon>Pseudomonadota</taxon>
        <taxon>Alphaproteobacteria</taxon>
        <taxon>Hyphomicrobiales</taxon>
        <taxon>Nitrobacteraceae</taxon>
        <taxon>Bradyrhizobium</taxon>
    </lineage>
</organism>
<accession>A0A974A2V8</accession>
<sequence>MNALVKYTDFLPHELQKSWAPIYTVNGNLDRAAIAAEVQSFLASMSKSHEARNFVPEMFAKSATFQQAGSPTTGLTYYDLELGAKFVYPVLTPLRNEIPRVTGKGGIQAAWRAVTSVNTANMRIGVSAGNRGGVQAVSTQDYAAAYRGIGLETNVDFEAEYAGRGFDDIRAIAAKVGLEATMIGEEALLLGGNTSLQLGITPTPTVAASITGGVLAAATYSVICVALAFDAMVNGSIAGGIQASITRANADGSSDTFGGGSAQKSVAATGTVASGTTGSLTATVAAVNGACGYAWFWGAAGSEVLGAITSINSVAIVAAATGTQTAASLPSSDQSTNSLVFDGIMTQLLKAGSNAYVGRLATGAAGVGTPLTSDGSGGIVEIDAALKDRWDNFRLSPDTIWVNSQEALNISKKILQGSSNAAQRFVFNSERDSLGGGIMVRTYLNRFSMGGAKTLDIRIHPNMPAGTIVMTSKSLPYPVSGIANVLQVRCRQDYYQIEWPLRTRKYESGVYADEVLQCYFPPAFAMISNIANG</sequence>
<dbReference type="EMBL" id="JAAOLE020000001">
    <property type="protein sequence ID" value="NVI46363.1"/>
    <property type="molecule type" value="Genomic_DNA"/>
</dbReference>
<comment type="caution">
    <text evidence="1">The sequence shown here is derived from an EMBL/GenBank/DDBJ whole genome shotgun (WGS) entry which is preliminary data.</text>
</comment>
<name>A0A974A2V8_9BRAD</name>
<gene>
    <name evidence="1" type="ORF">HAP48_026065</name>
</gene>
<reference evidence="1" key="1">
    <citation type="submission" date="2020-06" db="EMBL/GenBank/DDBJ databases">
        <title>Whole Genome Sequence of Bradyrhizobium sp. Strain 1S1.</title>
        <authorList>
            <person name="Bromfield E.S.P."/>
            <person name="Cloutier S."/>
        </authorList>
    </citation>
    <scope>NUCLEOTIDE SEQUENCE [LARGE SCALE GENOMIC DNA]</scope>
    <source>
        <strain evidence="1">1S1</strain>
    </source>
</reference>
<dbReference type="RefSeq" id="WP_166205688.1">
    <property type="nucleotide sequence ID" value="NZ_CP088285.1"/>
</dbReference>
<proteinExistence type="predicted"/>
<evidence type="ECO:0000313" key="1">
    <source>
        <dbReference type="EMBL" id="NVI46363.1"/>
    </source>
</evidence>
<protein>
    <submittedName>
        <fullName evidence="1">Uncharacterized protein</fullName>
    </submittedName>
</protein>